<evidence type="ECO:0000313" key="2">
    <source>
        <dbReference type="Proteomes" id="UP001610563"/>
    </source>
</evidence>
<name>A0ABR4FVF3_9EURO</name>
<evidence type="ECO:0000313" key="1">
    <source>
        <dbReference type="EMBL" id="KAL2786943.1"/>
    </source>
</evidence>
<keyword evidence="2" id="KW-1185">Reference proteome</keyword>
<sequence>MGDRGACRGLARHSDFPTYLDSPRDLLVTVMYTRDQGFCWCLARHTRQAPIWQTMCPRQIYRLYDRTTFLGGDKGPASERAPATHPEIQPCISIWSRITLCWSGIIRTSQPHREIRFISVPYTSDLTCGIRSQMSLPPAPGRDLVLCRDLRK</sequence>
<comment type="caution">
    <text evidence="1">The sequence shown here is derived from an EMBL/GenBank/DDBJ whole genome shotgun (WGS) entry which is preliminary data.</text>
</comment>
<proteinExistence type="predicted"/>
<organism evidence="1 2">
    <name type="scientific">Aspergillus keveii</name>
    <dbReference type="NCBI Taxonomy" id="714993"/>
    <lineage>
        <taxon>Eukaryota</taxon>
        <taxon>Fungi</taxon>
        <taxon>Dikarya</taxon>
        <taxon>Ascomycota</taxon>
        <taxon>Pezizomycotina</taxon>
        <taxon>Eurotiomycetes</taxon>
        <taxon>Eurotiomycetidae</taxon>
        <taxon>Eurotiales</taxon>
        <taxon>Aspergillaceae</taxon>
        <taxon>Aspergillus</taxon>
        <taxon>Aspergillus subgen. Nidulantes</taxon>
    </lineage>
</organism>
<dbReference type="Proteomes" id="UP001610563">
    <property type="component" value="Unassembled WGS sequence"/>
</dbReference>
<gene>
    <name evidence="1" type="ORF">BJX66DRAFT_311845</name>
</gene>
<accession>A0ABR4FVF3</accession>
<protein>
    <submittedName>
        <fullName evidence="1">Uncharacterized protein</fullName>
    </submittedName>
</protein>
<dbReference type="EMBL" id="JBFTWV010000106">
    <property type="protein sequence ID" value="KAL2786943.1"/>
    <property type="molecule type" value="Genomic_DNA"/>
</dbReference>
<reference evidence="1 2" key="1">
    <citation type="submission" date="2024-07" db="EMBL/GenBank/DDBJ databases">
        <title>Section-level genome sequencing and comparative genomics of Aspergillus sections Usti and Cavernicolus.</title>
        <authorList>
            <consortium name="Lawrence Berkeley National Laboratory"/>
            <person name="Nybo J.L."/>
            <person name="Vesth T.C."/>
            <person name="Theobald S."/>
            <person name="Frisvad J.C."/>
            <person name="Larsen T.O."/>
            <person name="Kjaerboelling I."/>
            <person name="Rothschild-Mancinelli K."/>
            <person name="Lyhne E.K."/>
            <person name="Kogle M.E."/>
            <person name="Barry K."/>
            <person name="Clum A."/>
            <person name="Na H."/>
            <person name="Ledsgaard L."/>
            <person name="Lin J."/>
            <person name="Lipzen A."/>
            <person name="Kuo A."/>
            <person name="Riley R."/>
            <person name="Mondo S."/>
            <person name="Labutti K."/>
            <person name="Haridas S."/>
            <person name="Pangalinan J."/>
            <person name="Salamov A.A."/>
            <person name="Simmons B.A."/>
            <person name="Magnuson J.K."/>
            <person name="Chen J."/>
            <person name="Drula E."/>
            <person name="Henrissat B."/>
            <person name="Wiebenga A."/>
            <person name="Lubbers R.J."/>
            <person name="Gomes A.C."/>
            <person name="Makela M.R."/>
            <person name="Stajich J."/>
            <person name="Grigoriev I.V."/>
            <person name="Mortensen U.H."/>
            <person name="De Vries R.P."/>
            <person name="Baker S.E."/>
            <person name="Andersen M.R."/>
        </authorList>
    </citation>
    <scope>NUCLEOTIDE SEQUENCE [LARGE SCALE GENOMIC DNA]</scope>
    <source>
        <strain evidence="1 2">CBS 209.92</strain>
    </source>
</reference>